<evidence type="ECO:0000313" key="3">
    <source>
        <dbReference type="Proteomes" id="UP001307889"/>
    </source>
</evidence>
<gene>
    <name evidence="2" type="ORF">NTJ_12080</name>
</gene>
<protein>
    <submittedName>
        <fullName evidence="2">Aldo/keto reductase family</fullName>
    </submittedName>
</protein>
<dbReference type="PROSITE" id="PS00062">
    <property type="entry name" value="ALDOKETO_REDUCTASE_2"/>
    <property type="match status" value="1"/>
</dbReference>
<name>A0ABN7B4T5_9HEMI</name>
<evidence type="ECO:0000313" key="2">
    <source>
        <dbReference type="EMBL" id="BES99263.1"/>
    </source>
</evidence>
<dbReference type="PANTHER" id="PTHR43827">
    <property type="entry name" value="2,5-DIKETO-D-GLUCONIC ACID REDUCTASE"/>
    <property type="match status" value="1"/>
</dbReference>
<feature type="domain" description="NADP-dependent oxidoreductase" evidence="1">
    <location>
        <begin position="87"/>
        <end position="362"/>
    </location>
</feature>
<reference evidence="2 3" key="1">
    <citation type="submission" date="2023-09" db="EMBL/GenBank/DDBJ databases">
        <title>Nesidiocoris tenuis whole genome shotgun sequence.</title>
        <authorList>
            <person name="Shibata T."/>
            <person name="Shimoda M."/>
            <person name="Kobayashi T."/>
            <person name="Uehara T."/>
        </authorList>
    </citation>
    <scope>NUCLEOTIDE SEQUENCE [LARGE SCALE GENOMIC DNA]</scope>
    <source>
        <strain evidence="2 3">Japan</strain>
    </source>
</reference>
<dbReference type="Proteomes" id="UP001307889">
    <property type="component" value="Chromosome 10"/>
</dbReference>
<dbReference type="InterPro" id="IPR020471">
    <property type="entry name" value="AKR"/>
</dbReference>
<sequence length="390" mass="43700">MVGILSMGSNLSKCSPRISIPVKFARKWGNFPISCRDQYKQFHNSPSSSGVLDKVNPFKKNSSSVCPPVKCCDDVIRVGGVEIPMYGYGTWQLETDLVDSSIEYALDTGIRHIDTSITFGNVEAIGRALEKLFKCGKYCREELFLSGKLPNFNMKPEDVYKVVSSYLEGLKVKYLDLFMIQFPVGVIVDKCCGEYVADPYSDILAIWKEMEKQVEEKRVKALGVSNFNIRQIHCLMECSKIPPANLQTELHVYNQDCELVKAACRCGISVTAYAPLGSPSLVQHLYNINGSDNNVGDPLMNNAVERIGRKYGKTSANVLLRFLLQKGIIVIPKSSKPDRICSNFNVFDFELDACDIEELGSLDKGKYGRMFTDNVWQGTSKHPEYPFPKT</sequence>
<dbReference type="Gene3D" id="3.20.20.100">
    <property type="entry name" value="NADP-dependent oxidoreductase domain"/>
    <property type="match status" value="1"/>
</dbReference>
<dbReference type="PROSITE" id="PS00063">
    <property type="entry name" value="ALDOKETO_REDUCTASE_3"/>
    <property type="match status" value="1"/>
</dbReference>
<dbReference type="Pfam" id="PF00248">
    <property type="entry name" value="Aldo_ket_red"/>
    <property type="match status" value="1"/>
</dbReference>
<dbReference type="InterPro" id="IPR018170">
    <property type="entry name" value="Aldo/ket_reductase_CS"/>
</dbReference>
<evidence type="ECO:0000259" key="1">
    <source>
        <dbReference type="Pfam" id="PF00248"/>
    </source>
</evidence>
<proteinExistence type="predicted"/>
<accession>A0ABN7B4T5</accession>
<dbReference type="InterPro" id="IPR023210">
    <property type="entry name" value="NADP_OxRdtase_dom"/>
</dbReference>
<organism evidence="2 3">
    <name type="scientific">Nesidiocoris tenuis</name>
    <dbReference type="NCBI Taxonomy" id="355587"/>
    <lineage>
        <taxon>Eukaryota</taxon>
        <taxon>Metazoa</taxon>
        <taxon>Ecdysozoa</taxon>
        <taxon>Arthropoda</taxon>
        <taxon>Hexapoda</taxon>
        <taxon>Insecta</taxon>
        <taxon>Pterygota</taxon>
        <taxon>Neoptera</taxon>
        <taxon>Paraneoptera</taxon>
        <taxon>Hemiptera</taxon>
        <taxon>Heteroptera</taxon>
        <taxon>Panheteroptera</taxon>
        <taxon>Cimicomorpha</taxon>
        <taxon>Miridae</taxon>
        <taxon>Dicyphina</taxon>
        <taxon>Nesidiocoris</taxon>
    </lineage>
</organism>
<dbReference type="PRINTS" id="PR00069">
    <property type="entry name" value="ALDKETRDTASE"/>
</dbReference>
<dbReference type="PANTHER" id="PTHR43827:SF14">
    <property type="entry name" value="NADP-DEPENDENT OXIDOREDUCTASE DOMAIN-CONTAINING PROTEIN"/>
    <property type="match status" value="1"/>
</dbReference>
<dbReference type="SUPFAM" id="SSF51430">
    <property type="entry name" value="NAD(P)-linked oxidoreductase"/>
    <property type="match status" value="1"/>
</dbReference>
<dbReference type="EMBL" id="AP028918">
    <property type="protein sequence ID" value="BES99263.1"/>
    <property type="molecule type" value="Genomic_DNA"/>
</dbReference>
<keyword evidence="3" id="KW-1185">Reference proteome</keyword>
<dbReference type="InterPro" id="IPR036812">
    <property type="entry name" value="NAD(P)_OxRdtase_dom_sf"/>
</dbReference>